<protein>
    <submittedName>
        <fullName evidence="1">Uncharacterized protein</fullName>
    </submittedName>
</protein>
<dbReference type="AlphaFoldDB" id="F9PEI6"/>
<reference evidence="1 2" key="1">
    <citation type="submission" date="2011-07" db="EMBL/GenBank/DDBJ databases">
        <authorList>
            <person name="Harkins D.M."/>
            <person name="Madupu R."/>
            <person name="Durkin A.S."/>
            <person name="Torralba M."/>
            <person name="Methe B."/>
            <person name="Sutton G.G."/>
            <person name="Nelson K.E."/>
        </authorList>
    </citation>
    <scope>NUCLEOTIDE SEQUENCE [LARGE SCALE GENOMIC DNA]</scope>
    <source>
        <strain evidence="1 2">X</strain>
    </source>
</reference>
<gene>
    <name evidence="1" type="ORF">HMPREF1124_1531</name>
</gene>
<evidence type="ECO:0000313" key="1">
    <source>
        <dbReference type="EMBL" id="EGV12722.1"/>
    </source>
</evidence>
<accession>F9PEI6</accession>
<proteinExistence type="predicted"/>
<dbReference type="PATRIC" id="fig|997830.4.peg.1217"/>
<dbReference type="EMBL" id="AFUQ01000011">
    <property type="protein sequence ID" value="EGV12722.1"/>
    <property type="molecule type" value="Genomic_DNA"/>
</dbReference>
<dbReference type="Proteomes" id="UP000003399">
    <property type="component" value="Unassembled WGS sequence"/>
</dbReference>
<name>F9PEI6_9STRE</name>
<organism evidence="1 2">
    <name type="scientific">Streptococcus infantis X</name>
    <dbReference type="NCBI Taxonomy" id="997830"/>
    <lineage>
        <taxon>Bacteria</taxon>
        <taxon>Bacillati</taxon>
        <taxon>Bacillota</taxon>
        <taxon>Bacilli</taxon>
        <taxon>Lactobacillales</taxon>
        <taxon>Streptococcaceae</taxon>
        <taxon>Streptococcus</taxon>
    </lineage>
</organism>
<comment type="caution">
    <text evidence="1">The sequence shown here is derived from an EMBL/GenBank/DDBJ whole genome shotgun (WGS) entry which is preliminary data.</text>
</comment>
<sequence>MRTFQKTLEELSNLTEESNEADYIIQWMNGWGGLKIF</sequence>
<evidence type="ECO:0000313" key="2">
    <source>
        <dbReference type="Proteomes" id="UP000003399"/>
    </source>
</evidence>